<proteinExistence type="predicted"/>
<accession>A0A1F5X392</accession>
<gene>
    <name evidence="1" type="ORF">A3B18_03110</name>
</gene>
<comment type="caution">
    <text evidence="1">The sequence shown here is derived from an EMBL/GenBank/DDBJ whole genome shotgun (WGS) entry which is preliminary data.</text>
</comment>
<evidence type="ECO:0000313" key="1">
    <source>
        <dbReference type="EMBL" id="OGF82303.1"/>
    </source>
</evidence>
<evidence type="ECO:0008006" key="3">
    <source>
        <dbReference type="Google" id="ProtNLM"/>
    </source>
</evidence>
<dbReference type="EMBL" id="MFIE01000023">
    <property type="protein sequence ID" value="OGF82303.1"/>
    <property type="molecule type" value="Genomic_DNA"/>
</dbReference>
<sequence length="189" mass="21769">MKIVIGLLGEKRAGKGTFVKLLSEFAKPKTVGCIRSVDVLYETLKIWDLEPSRSNLQNLFQAMEPKYGKEVLTQAVYKKIMSDESDIVIFDGVRMPADRDMVRKFEKNFLVYVTASPELRWERGKIAKEKAGEDTVSFEQFMEEEKAHTEEFIPKIGEEADFKIANEGTLEDYEKEVKKFLDKIISPLF</sequence>
<dbReference type="Proteomes" id="UP000178684">
    <property type="component" value="Unassembled WGS sequence"/>
</dbReference>
<protein>
    <recommendedName>
        <fullName evidence="3">Dephospho-CoA kinase</fullName>
    </recommendedName>
</protein>
<dbReference type="InterPro" id="IPR027417">
    <property type="entry name" value="P-loop_NTPase"/>
</dbReference>
<dbReference type="Gene3D" id="3.40.50.300">
    <property type="entry name" value="P-loop containing nucleotide triphosphate hydrolases"/>
    <property type="match status" value="1"/>
</dbReference>
<dbReference type="SUPFAM" id="SSF52540">
    <property type="entry name" value="P-loop containing nucleoside triphosphate hydrolases"/>
    <property type="match status" value="1"/>
</dbReference>
<dbReference type="PANTHER" id="PTHR41930">
    <property type="entry name" value="UPF0200 PROTEIN MJ1399"/>
    <property type="match status" value="1"/>
</dbReference>
<evidence type="ECO:0000313" key="2">
    <source>
        <dbReference type="Proteomes" id="UP000178684"/>
    </source>
</evidence>
<name>A0A1F5X392_9BACT</name>
<dbReference type="PANTHER" id="PTHR41930:SF1">
    <property type="entry name" value="DEPHOSPHO-COA KINASE"/>
    <property type="match status" value="1"/>
</dbReference>
<reference evidence="1 2" key="1">
    <citation type="journal article" date="2016" name="Nat. Commun.">
        <title>Thousands of microbial genomes shed light on interconnected biogeochemical processes in an aquifer system.</title>
        <authorList>
            <person name="Anantharaman K."/>
            <person name="Brown C.T."/>
            <person name="Hug L.A."/>
            <person name="Sharon I."/>
            <person name="Castelle C.J."/>
            <person name="Probst A.J."/>
            <person name="Thomas B.C."/>
            <person name="Singh A."/>
            <person name="Wilkins M.J."/>
            <person name="Karaoz U."/>
            <person name="Brodie E.L."/>
            <person name="Williams K.H."/>
            <person name="Hubbard S.S."/>
            <person name="Banfield J.F."/>
        </authorList>
    </citation>
    <scope>NUCLEOTIDE SEQUENCE [LARGE SCALE GENOMIC DNA]</scope>
</reference>
<dbReference type="AlphaFoldDB" id="A0A1F5X392"/>
<organism evidence="1 2">
    <name type="scientific">Candidatus Giovannonibacteria bacterium RIFCSPLOWO2_01_FULL_46_13</name>
    <dbReference type="NCBI Taxonomy" id="1798352"/>
    <lineage>
        <taxon>Bacteria</taxon>
        <taxon>Candidatus Giovannoniibacteriota</taxon>
    </lineage>
</organism>